<keyword evidence="3" id="KW-0378">Hydrolase</keyword>
<keyword evidence="1" id="KW-0645">Protease</keyword>
<dbReference type="Proteomes" id="UP000268096">
    <property type="component" value="Unassembled WGS sequence"/>
</dbReference>
<evidence type="ECO:0000313" key="5">
    <source>
        <dbReference type="EMBL" id="RMT42760.1"/>
    </source>
</evidence>
<name>A0A0P9ZPP3_PSESX</name>
<keyword evidence="4" id="KW-0862">Zinc</keyword>
<evidence type="ECO:0000313" key="6">
    <source>
        <dbReference type="Proteomes" id="UP000268096"/>
    </source>
</evidence>
<evidence type="ECO:0000256" key="4">
    <source>
        <dbReference type="ARBA" id="ARBA00022833"/>
    </source>
</evidence>
<sequence length="291" mass="32131">MLPDTKRTTMKATPMTAPAVTQGVKLPASCCMRSAGNHQASYDAAIRENPANAPITPAYPSETGADTSQSGRQARLLVSFSKYWARGRTLKVLFLKNPPASLTAPIVEAARKWLPHINLKFEFVTDGASDIRIGFNEHLNWSAIGTDTLLAGPDKATMEFNLKELYTADLKPMPELTRIVLHEFGHALGAVHEHQHPQANIPWNEPLLRSLLSQTGLSDEEINTNFFDRYEAADFHYSAYDRDSIMHFDIPNGLTLGDFEIINVGKTLSSNDIAVMGAVYADRGNSKFETL</sequence>
<dbReference type="InterPro" id="IPR001818">
    <property type="entry name" value="Pept_M10_metallopeptidase"/>
</dbReference>
<proteinExistence type="predicted"/>
<dbReference type="InterPro" id="IPR024079">
    <property type="entry name" value="MetalloPept_cat_dom_sf"/>
</dbReference>
<evidence type="ECO:0000256" key="2">
    <source>
        <dbReference type="ARBA" id="ARBA00022723"/>
    </source>
</evidence>
<dbReference type="GO" id="GO:0006508">
    <property type="term" value="P:proteolysis"/>
    <property type="evidence" value="ECO:0007669"/>
    <property type="project" value="UniProtKB-KW"/>
</dbReference>
<evidence type="ECO:0000256" key="1">
    <source>
        <dbReference type="ARBA" id="ARBA00022670"/>
    </source>
</evidence>
<dbReference type="GO" id="GO:0008270">
    <property type="term" value="F:zinc ion binding"/>
    <property type="evidence" value="ECO:0007669"/>
    <property type="project" value="InterPro"/>
</dbReference>
<protein>
    <submittedName>
        <fullName evidence="5">Uncharacterized protein</fullName>
    </submittedName>
</protein>
<comment type="caution">
    <text evidence="5">The sequence shown here is derived from an EMBL/GenBank/DDBJ whole genome shotgun (WGS) entry which is preliminary data.</text>
</comment>
<dbReference type="GO" id="GO:0004222">
    <property type="term" value="F:metalloendopeptidase activity"/>
    <property type="evidence" value="ECO:0007669"/>
    <property type="project" value="InterPro"/>
</dbReference>
<dbReference type="AlphaFoldDB" id="A0A0P9ZPP3"/>
<dbReference type="CDD" id="cd04327">
    <property type="entry name" value="ZnMc_MMP_like_3"/>
    <property type="match status" value="1"/>
</dbReference>
<dbReference type="Pfam" id="PF00413">
    <property type="entry name" value="Peptidase_M10"/>
    <property type="match status" value="1"/>
</dbReference>
<dbReference type="EMBL" id="RBTH01000274">
    <property type="protein sequence ID" value="RMT42760.1"/>
    <property type="molecule type" value="Genomic_DNA"/>
</dbReference>
<organism evidence="5 6">
    <name type="scientific">Pseudomonas syringae pv. solidagae</name>
    <dbReference type="NCBI Taxonomy" id="264458"/>
    <lineage>
        <taxon>Bacteria</taxon>
        <taxon>Pseudomonadati</taxon>
        <taxon>Pseudomonadota</taxon>
        <taxon>Gammaproteobacteria</taxon>
        <taxon>Pseudomonadales</taxon>
        <taxon>Pseudomonadaceae</taxon>
        <taxon>Pseudomonas</taxon>
        <taxon>Pseudomonas syringae</taxon>
    </lineage>
</organism>
<keyword evidence="2" id="KW-0479">Metal-binding</keyword>
<dbReference type="Gene3D" id="3.40.390.10">
    <property type="entry name" value="Collagenase (Catalytic Domain)"/>
    <property type="match status" value="1"/>
</dbReference>
<accession>A0A0P9ZPP3</accession>
<dbReference type="GO" id="GO:0031012">
    <property type="term" value="C:extracellular matrix"/>
    <property type="evidence" value="ECO:0007669"/>
    <property type="project" value="InterPro"/>
</dbReference>
<reference evidence="5 6" key="1">
    <citation type="submission" date="2018-08" db="EMBL/GenBank/DDBJ databases">
        <title>Recombination of ecologically and evolutionarily significant loci maintains genetic cohesion in the Pseudomonas syringae species complex.</title>
        <authorList>
            <person name="Dillon M."/>
            <person name="Thakur S."/>
            <person name="Almeida R.N.D."/>
            <person name="Weir B.S."/>
            <person name="Guttman D.S."/>
        </authorList>
    </citation>
    <scope>NUCLEOTIDE SEQUENCE [LARGE SCALE GENOMIC DNA]</scope>
    <source>
        <strain evidence="5 6">ICMP 16926</strain>
    </source>
</reference>
<dbReference type="SUPFAM" id="SSF55486">
    <property type="entry name" value="Metalloproteases ('zincins'), catalytic domain"/>
    <property type="match status" value="1"/>
</dbReference>
<gene>
    <name evidence="5" type="ORF">ALP48_04839</name>
</gene>
<evidence type="ECO:0000256" key="3">
    <source>
        <dbReference type="ARBA" id="ARBA00022801"/>
    </source>
</evidence>